<dbReference type="RefSeq" id="XP_002110001.1">
    <property type="nucleotide sequence ID" value="XM_002109965.1"/>
</dbReference>
<accession>B3RPC9</accession>
<dbReference type="GO" id="GO:0005634">
    <property type="term" value="C:nucleus"/>
    <property type="evidence" value="ECO:0007669"/>
    <property type="project" value="UniProtKB-SubCell"/>
</dbReference>
<evidence type="ECO:0000256" key="3">
    <source>
        <dbReference type="ARBA" id="ARBA00023015"/>
    </source>
</evidence>
<dbReference type="Proteomes" id="UP000009022">
    <property type="component" value="Unassembled WGS sequence"/>
</dbReference>
<keyword evidence="7" id="KW-1185">Reference proteome</keyword>
<keyword evidence="3" id="KW-0805">Transcription regulation</keyword>
<dbReference type="InParanoid" id="B3RPC9"/>
<keyword evidence="4" id="KW-0804">Transcription</keyword>
<dbReference type="KEGG" id="tad:TRIADDRAFT_53489"/>
<dbReference type="EMBL" id="DS985242">
    <property type="protein sequence ID" value="EDV28167.1"/>
    <property type="molecule type" value="Genomic_DNA"/>
</dbReference>
<dbReference type="STRING" id="10228.B3RPC9"/>
<evidence type="ECO:0000256" key="2">
    <source>
        <dbReference type="ARBA" id="ARBA00010314"/>
    </source>
</evidence>
<evidence type="ECO:0000256" key="4">
    <source>
        <dbReference type="ARBA" id="ARBA00023163"/>
    </source>
</evidence>
<evidence type="ECO:0000256" key="1">
    <source>
        <dbReference type="ARBA" id="ARBA00004123"/>
    </source>
</evidence>
<gene>
    <name evidence="6" type="ORF">TRIADDRAFT_53489</name>
</gene>
<sequence>MASNTSLLAATAALQYAKKQLTESLGDSESEYWSNLKQWFKGMIKKSEFDMKARELLGARCDSKVSLPRQRSSSQNEVRTECPKEEISDTESFDQDTFVSTNHFQPVSALRDATSLDHTQAAKNKVNEGDLWLCSRTHMLPNLAALHFRISVTSWENGLDSISDDIAECVMVALENHLKNIISASLSRRTSYSLTDGRFQYNMGSSSGNPLLRNNIGKIPRSSYSTVATMEADVAQSLACSKPTDILKPLTLPELLTTLIISPFIIPSQTVYATALERLIATYTEKSQEEIFSHEALMRQEDMQARKKRKLEAKNLYDDFGGS</sequence>
<dbReference type="OMA" id="NIMTEDQ"/>
<dbReference type="GO" id="GO:0000124">
    <property type="term" value="C:SAGA complex"/>
    <property type="evidence" value="ECO:0000318"/>
    <property type="project" value="GO_Central"/>
</dbReference>
<dbReference type="PANTHER" id="PTHR21277:SF5">
    <property type="entry name" value="TRANSCRIPTIONAL ADAPTER 1"/>
    <property type="match status" value="1"/>
</dbReference>
<dbReference type="eggNOG" id="ENOG502QRMT">
    <property type="taxonomic scope" value="Eukaryota"/>
</dbReference>
<dbReference type="InterPro" id="IPR024738">
    <property type="entry name" value="Hfi1/Tada1"/>
</dbReference>
<dbReference type="GO" id="GO:0006357">
    <property type="term" value="P:regulation of transcription by RNA polymerase II"/>
    <property type="evidence" value="ECO:0000318"/>
    <property type="project" value="GO_Central"/>
</dbReference>
<dbReference type="Pfam" id="PF12767">
    <property type="entry name" value="SAGA-Tad1"/>
    <property type="match status" value="1"/>
</dbReference>
<dbReference type="PANTHER" id="PTHR21277">
    <property type="entry name" value="TRANSCRIPTIONAL ADAPTER 1"/>
    <property type="match status" value="1"/>
</dbReference>
<organism evidence="6 7">
    <name type="scientific">Trichoplax adhaerens</name>
    <name type="common">Trichoplax reptans</name>
    <dbReference type="NCBI Taxonomy" id="10228"/>
    <lineage>
        <taxon>Eukaryota</taxon>
        <taxon>Metazoa</taxon>
        <taxon>Placozoa</taxon>
        <taxon>Uniplacotomia</taxon>
        <taxon>Trichoplacea</taxon>
        <taxon>Trichoplacidae</taxon>
        <taxon>Trichoplax</taxon>
    </lineage>
</organism>
<proteinExistence type="inferred from homology"/>
<dbReference type="GeneID" id="6751216"/>
<dbReference type="GO" id="GO:0003713">
    <property type="term" value="F:transcription coactivator activity"/>
    <property type="evidence" value="ECO:0000318"/>
    <property type="project" value="GO_Central"/>
</dbReference>
<comment type="similarity">
    <text evidence="2">Belongs to the TADA1 family.</text>
</comment>
<dbReference type="AlphaFoldDB" id="B3RPC9"/>
<reference evidence="6 7" key="1">
    <citation type="journal article" date="2008" name="Nature">
        <title>The Trichoplax genome and the nature of placozoans.</title>
        <authorList>
            <person name="Srivastava M."/>
            <person name="Begovic E."/>
            <person name="Chapman J."/>
            <person name="Putnam N.H."/>
            <person name="Hellsten U."/>
            <person name="Kawashima T."/>
            <person name="Kuo A."/>
            <person name="Mitros T."/>
            <person name="Salamov A."/>
            <person name="Carpenter M.L."/>
            <person name="Signorovitch A.Y."/>
            <person name="Moreno M.A."/>
            <person name="Kamm K."/>
            <person name="Grimwood J."/>
            <person name="Schmutz J."/>
            <person name="Shapiro H."/>
            <person name="Grigoriev I.V."/>
            <person name="Buss L.W."/>
            <person name="Schierwater B."/>
            <person name="Dellaporta S.L."/>
            <person name="Rokhsar D.S."/>
        </authorList>
    </citation>
    <scope>NUCLEOTIDE SEQUENCE [LARGE SCALE GENOMIC DNA]</scope>
    <source>
        <strain evidence="6 7">Grell-BS-1999</strain>
    </source>
</reference>
<dbReference type="FunCoup" id="B3RPC9">
    <property type="interactions" value="1205"/>
</dbReference>
<keyword evidence="5" id="KW-0539">Nucleus</keyword>
<dbReference type="OrthoDB" id="10264870at2759"/>
<comment type="subcellular location">
    <subcellularLocation>
        <location evidence="1">Nucleus</location>
    </subcellularLocation>
</comment>
<name>B3RPC9_TRIAD</name>
<protein>
    <submittedName>
        <fullName evidence="6">Uncharacterized protein</fullName>
    </submittedName>
</protein>
<dbReference type="HOGENOM" id="CLU_071612_0_0_1"/>
<dbReference type="PhylomeDB" id="B3RPC9"/>
<dbReference type="CTD" id="6751216"/>
<dbReference type="CDD" id="cd22934">
    <property type="entry name" value="HFD_TADA1"/>
    <property type="match status" value="1"/>
</dbReference>
<evidence type="ECO:0000256" key="5">
    <source>
        <dbReference type="ARBA" id="ARBA00023242"/>
    </source>
</evidence>
<evidence type="ECO:0000313" key="6">
    <source>
        <dbReference type="EMBL" id="EDV28167.1"/>
    </source>
</evidence>
<evidence type="ECO:0000313" key="7">
    <source>
        <dbReference type="Proteomes" id="UP000009022"/>
    </source>
</evidence>